<gene>
    <name evidence="2" type="ORF">UFOPK2602_02316</name>
    <name evidence="3" type="ORF">UFOPK2806_00864</name>
    <name evidence="4" type="ORF">UFOPK4306_00397</name>
</gene>
<evidence type="ECO:0000313" key="2">
    <source>
        <dbReference type="EMBL" id="CAB4730777.1"/>
    </source>
</evidence>
<evidence type="ECO:0000313" key="4">
    <source>
        <dbReference type="EMBL" id="CAB5055215.1"/>
    </source>
</evidence>
<dbReference type="SUPFAM" id="SSF53335">
    <property type="entry name" value="S-adenosyl-L-methionine-dependent methyltransferases"/>
    <property type="match status" value="1"/>
</dbReference>
<dbReference type="EMBL" id="CAEZYY010000008">
    <property type="protein sequence ID" value="CAB4748460.1"/>
    <property type="molecule type" value="Genomic_DNA"/>
</dbReference>
<dbReference type="InterPro" id="IPR029063">
    <property type="entry name" value="SAM-dependent_MTases_sf"/>
</dbReference>
<accession>A0A6J6TM66</accession>
<reference evidence="3" key="1">
    <citation type="submission" date="2020-05" db="EMBL/GenBank/DDBJ databases">
        <authorList>
            <person name="Chiriac C."/>
            <person name="Salcher M."/>
            <person name="Ghai R."/>
            <person name="Kavagutti S V."/>
        </authorList>
    </citation>
    <scope>NUCLEOTIDE SEQUENCE</scope>
</reference>
<dbReference type="InterPro" id="IPR006342">
    <property type="entry name" value="FkbM_mtfrase"/>
</dbReference>
<name>A0A6J6TM66_9ZZZZ</name>
<protein>
    <submittedName>
        <fullName evidence="3">Unannotated protein</fullName>
    </submittedName>
</protein>
<feature type="domain" description="Methyltransferase FkbM" evidence="1">
    <location>
        <begin position="97"/>
        <end position="178"/>
    </location>
</feature>
<dbReference type="EMBL" id="CAFBQP010000010">
    <property type="protein sequence ID" value="CAB5055215.1"/>
    <property type="molecule type" value="Genomic_DNA"/>
</dbReference>
<dbReference type="Pfam" id="PF05050">
    <property type="entry name" value="Methyltransf_21"/>
    <property type="match status" value="1"/>
</dbReference>
<evidence type="ECO:0000259" key="1">
    <source>
        <dbReference type="Pfam" id="PF05050"/>
    </source>
</evidence>
<organism evidence="3">
    <name type="scientific">freshwater metagenome</name>
    <dbReference type="NCBI Taxonomy" id="449393"/>
    <lineage>
        <taxon>unclassified sequences</taxon>
        <taxon>metagenomes</taxon>
        <taxon>ecological metagenomes</taxon>
    </lineage>
</organism>
<evidence type="ECO:0000313" key="3">
    <source>
        <dbReference type="EMBL" id="CAB4748460.1"/>
    </source>
</evidence>
<sequence>MNLASHARNVYSQFGEDGMIDEMLNRIGDEHLTKWCVEFGAWDGVHLSNTCNLIRSRGYRAVLIEGDPAKAAAIAQNHPTPSVLTRIAMVQCEGPDTLDNLLAGTPIPERFDLLSIDIDGADYWILESLQRYRPLIIVIEYNPSIPNAVHFVQERSTAVQRGSSARAILELAMERGYRLAATTTTNLLLVHEEHADSVLDAETVAASAGADAVAVLDSLRAHDPVYAFALYDGTVCTSRRVTLNWHGTTLPSTELYRVPRPFRAPMDWGKRRRFAWRIYRRLRLR</sequence>
<dbReference type="EMBL" id="CAEZXX010000237">
    <property type="protein sequence ID" value="CAB4730777.1"/>
    <property type="molecule type" value="Genomic_DNA"/>
</dbReference>
<dbReference type="AlphaFoldDB" id="A0A6J6TM66"/>
<proteinExistence type="predicted"/>